<keyword evidence="3" id="KW-1185">Reference proteome</keyword>
<organism evidence="2 3">
    <name type="scientific">Streptomyces graminofaciens</name>
    <dbReference type="NCBI Taxonomy" id="68212"/>
    <lineage>
        <taxon>Bacteria</taxon>
        <taxon>Bacillati</taxon>
        <taxon>Actinomycetota</taxon>
        <taxon>Actinomycetes</taxon>
        <taxon>Kitasatosporales</taxon>
        <taxon>Streptomycetaceae</taxon>
        <taxon>Streptomyces</taxon>
    </lineage>
</organism>
<dbReference type="CDD" id="cd02440">
    <property type="entry name" value="AdoMet_MTases"/>
    <property type="match status" value="1"/>
</dbReference>
<reference evidence="2 3" key="2">
    <citation type="journal article" date="2023" name="ChemBioChem">
        <title>Acyltransferase Domain Exchange between Two Independent Type I Polyketide Synthases in the Same Producer Strain of Macrolide Antibiotics.</title>
        <authorList>
            <person name="Kudo F."/>
            <person name="Kishikawa K."/>
            <person name="Tsuboi K."/>
            <person name="Kido T."/>
            <person name="Usui T."/>
            <person name="Hashimoto J."/>
            <person name="Shin-Ya K."/>
            <person name="Miyanaga A."/>
            <person name="Eguchi T."/>
        </authorList>
    </citation>
    <scope>NUCLEOTIDE SEQUENCE [LARGE SCALE GENOMIC DNA]</scope>
    <source>
        <strain evidence="2 3">A-8890</strain>
    </source>
</reference>
<dbReference type="InterPro" id="IPR029063">
    <property type="entry name" value="SAM-dependent_MTases_sf"/>
</dbReference>
<dbReference type="Pfam" id="PF13489">
    <property type="entry name" value="Methyltransf_23"/>
    <property type="match status" value="1"/>
</dbReference>
<sequence length="266" mass="30182">MKVDPATQDQGGTAADPTADSTLMDAAYSGVYGEIYRTHWWWRAREHQVLHYVGKHGRWHGRRAKILDVGCGDGFIWRRLEPFGDVEGIEPDRLLVAPDSPRRDRIEVADFAQGRPRGADHDLVLMLDVLEHIDDQGAALRRVASLLGPDGRGVITVPALMALWSEFDELSGHFRRYTRTSLRTALESAGLRVLDVRYYYAWTVLPLFLRRLLFKADASEHSHFVKAPAWPVNQLMYRLSRIDHWLTRRLPAPAGSSLIAVVARKP</sequence>
<gene>
    <name evidence="2" type="ORF">SGFS_036620</name>
</gene>
<feature type="region of interest" description="Disordered" evidence="1">
    <location>
        <begin position="1"/>
        <end position="20"/>
    </location>
</feature>
<dbReference type="RefSeq" id="WP_286251472.1">
    <property type="nucleotide sequence ID" value="NZ_AP018448.1"/>
</dbReference>
<reference evidence="2 3" key="1">
    <citation type="journal article" date="2010" name="ChemBioChem">
        <title>Cloning and characterization of the biosynthetic gene cluster of 16-membered macrolide antibiotic FD-891: involvement of a dual functional cytochrome P450 monooxygenase catalyzing epoxidation and hydroxylation.</title>
        <authorList>
            <person name="Kudo F."/>
            <person name="Motegi A."/>
            <person name="Mizoue K."/>
            <person name="Eguchi T."/>
        </authorList>
    </citation>
    <scope>NUCLEOTIDE SEQUENCE [LARGE SCALE GENOMIC DNA]</scope>
    <source>
        <strain evidence="2 3">A-8890</strain>
    </source>
</reference>
<dbReference type="Proteomes" id="UP001321542">
    <property type="component" value="Chromosome"/>
</dbReference>
<dbReference type="PANTHER" id="PTHR43861">
    <property type="entry name" value="TRANS-ACONITATE 2-METHYLTRANSFERASE-RELATED"/>
    <property type="match status" value="1"/>
</dbReference>
<dbReference type="SUPFAM" id="SSF53335">
    <property type="entry name" value="S-adenosyl-L-methionine-dependent methyltransferases"/>
    <property type="match status" value="1"/>
</dbReference>
<evidence type="ECO:0000313" key="3">
    <source>
        <dbReference type="Proteomes" id="UP001321542"/>
    </source>
</evidence>
<evidence type="ECO:0000256" key="1">
    <source>
        <dbReference type="SAM" id="MobiDB-lite"/>
    </source>
</evidence>
<protein>
    <recommendedName>
        <fullName evidence="4">Methyltransferase</fullName>
    </recommendedName>
</protein>
<dbReference type="Gene3D" id="3.40.50.150">
    <property type="entry name" value="Vaccinia Virus protein VP39"/>
    <property type="match status" value="1"/>
</dbReference>
<evidence type="ECO:0000313" key="2">
    <source>
        <dbReference type="EMBL" id="BBC32368.1"/>
    </source>
</evidence>
<dbReference type="EMBL" id="AP018448">
    <property type="protein sequence ID" value="BBC32368.1"/>
    <property type="molecule type" value="Genomic_DNA"/>
</dbReference>
<accession>A0ABN5VJ45</accession>
<evidence type="ECO:0008006" key="4">
    <source>
        <dbReference type="Google" id="ProtNLM"/>
    </source>
</evidence>
<name>A0ABN5VJ45_9ACTN</name>
<proteinExistence type="predicted"/>